<dbReference type="OrthoDB" id="6280488at2759"/>
<feature type="compositionally biased region" description="Low complexity" evidence="1">
    <location>
        <begin position="118"/>
        <end position="133"/>
    </location>
</feature>
<feature type="compositionally biased region" description="Low complexity" evidence="1">
    <location>
        <begin position="273"/>
        <end position="287"/>
    </location>
</feature>
<accession>A0A183ABX8</accession>
<evidence type="ECO:0000313" key="2">
    <source>
        <dbReference type="EMBL" id="VDP72675.1"/>
    </source>
</evidence>
<evidence type="ECO:0000313" key="4">
    <source>
        <dbReference type="WBParaSite" id="ECPE_0000447501-mRNA-1"/>
    </source>
</evidence>
<feature type="region of interest" description="Disordered" evidence="1">
    <location>
        <begin position="99"/>
        <end position="133"/>
    </location>
</feature>
<dbReference type="WBParaSite" id="ECPE_0000447501-mRNA-1">
    <property type="protein sequence ID" value="ECPE_0000447501-mRNA-1"/>
    <property type="gene ID" value="ECPE_0000447501"/>
</dbReference>
<proteinExistence type="predicted"/>
<reference evidence="4" key="1">
    <citation type="submission" date="2016-06" db="UniProtKB">
        <authorList>
            <consortium name="WormBaseParasite"/>
        </authorList>
    </citation>
    <scope>IDENTIFICATION</scope>
</reference>
<dbReference type="Proteomes" id="UP000272942">
    <property type="component" value="Unassembled WGS sequence"/>
</dbReference>
<keyword evidence="3" id="KW-1185">Reference proteome</keyword>
<dbReference type="EMBL" id="UZAN01041325">
    <property type="protein sequence ID" value="VDP72675.1"/>
    <property type="molecule type" value="Genomic_DNA"/>
</dbReference>
<gene>
    <name evidence="2" type="ORF">ECPE_LOCUS4463</name>
</gene>
<sequence>MAIDGVVRSPTVRTHPLVPRPTLHVSLTESERSLLPDEVDVVVVVPGRTEEDIGVTVIQAAHVPGPIHGLLLVQAPVPHIIHLVRQSLEHHLFLDGGHPLHDEPHHLKRRSTSRNKVSESSKPATSSSATSSFTFGSLSDVAETVSAAVKRVTGGNSMSNRYKLLDNKSPHNPVAASNKSSDDDSSHIPVTTSSSTLVDIPLPKDSSRTDSSRPSESVPYIGPQLPPELAERFGLSMDNGFSSTPTSEASEPSQIATSNLQTDVDKELGETPSTYSSSTTQNSHSNSLNLSIPPEQVEQYRALQEQAKQHALRRTNLFVSDSTEVPGQSADYDTQAQLALLQQLGHNSAFMSASSTAVSGSGVLLPSLSSTGLMLNSLAAPVTNTNNGTGVAESWMNQHLAQLSYDLNARQMSLISAHQANALNSQMQRQQFINSVAQMTSPQLMVRTVGANTSTPTAIAVSKASAYEAPGVPAVVVPAQIPQQLQQAQLQQMLNAAAAFQVAQSNSAASIQAQANQSAVTSHLLQQLSNQQSQVNKFYPPQDHS</sequence>
<name>A0A183ABX8_9TREM</name>
<evidence type="ECO:0000256" key="1">
    <source>
        <dbReference type="SAM" id="MobiDB-lite"/>
    </source>
</evidence>
<protein>
    <submittedName>
        <fullName evidence="4">POU domain protein</fullName>
    </submittedName>
</protein>
<reference evidence="2 3" key="2">
    <citation type="submission" date="2018-11" db="EMBL/GenBank/DDBJ databases">
        <authorList>
            <consortium name="Pathogen Informatics"/>
        </authorList>
    </citation>
    <scope>NUCLEOTIDE SEQUENCE [LARGE SCALE GENOMIC DNA]</scope>
    <source>
        <strain evidence="2 3">Egypt</strain>
    </source>
</reference>
<feature type="region of interest" description="Disordered" evidence="1">
    <location>
        <begin position="157"/>
        <end position="287"/>
    </location>
</feature>
<dbReference type="AlphaFoldDB" id="A0A183ABX8"/>
<evidence type="ECO:0000313" key="3">
    <source>
        <dbReference type="Proteomes" id="UP000272942"/>
    </source>
</evidence>
<feature type="compositionally biased region" description="Polar residues" evidence="1">
    <location>
        <begin position="188"/>
        <end position="197"/>
    </location>
</feature>
<feature type="compositionally biased region" description="Low complexity" evidence="1">
    <location>
        <begin position="242"/>
        <end position="253"/>
    </location>
</feature>
<organism evidence="4">
    <name type="scientific">Echinostoma caproni</name>
    <dbReference type="NCBI Taxonomy" id="27848"/>
    <lineage>
        <taxon>Eukaryota</taxon>
        <taxon>Metazoa</taxon>
        <taxon>Spiralia</taxon>
        <taxon>Lophotrochozoa</taxon>
        <taxon>Platyhelminthes</taxon>
        <taxon>Trematoda</taxon>
        <taxon>Digenea</taxon>
        <taxon>Plagiorchiida</taxon>
        <taxon>Echinostomata</taxon>
        <taxon>Echinostomatoidea</taxon>
        <taxon>Echinostomatidae</taxon>
        <taxon>Echinostoma</taxon>
    </lineage>
</organism>